<dbReference type="RefSeq" id="WP_189563374.1">
    <property type="nucleotide sequence ID" value="NZ_BMXF01000001.1"/>
</dbReference>
<evidence type="ECO:0000313" key="1">
    <source>
        <dbReference type="EMBL" id="GHB59519.1"/>
    </source>
</evidence>
<keyword evidence="2" id="KW-1185">Reference proteome</keyword>
<reference evidence="1 2" key="1">
    <citation type="journal article" date="2014" name="Int. J. Syst. Evol. Microbiol.">
        <title>Complete genome sequence of Corynebacterium casei LMG S-19264T (=DSM 44701T), isolated from a smear-ripened cheese.</title>
        <authorList>
            <consortium name="US DOE Joint Genome Institute (JGI-PGF)"/>
            <person name="Walter F."/>
            <person name="Albersmeier A."/>
            <person name="Kalinowski J."/>
            <person name="Ruckert C."/>
        </authorList>
    </citation>
    <scope>NUCLEOTIDE SEQUENCE [LARGE SCALE GENOMIC DNA]</scope>
    <source>
        <strain evidence="1 2">KCTC 12866</strain>
    </source>
</reference>
<organism evidence="1 2">
    <name type="scientific">Persicitalea jodogahamensis</name>
    <dbReference type="NCBI Taxonomy" id="402147"/>
    <lineage>
        <taxon>Bacteria</taxon>
        <taxon>Pseudomonadati</taxon>
        <taxon>Bacteroidota</taxon>
        <taxon>Cytophagia</taxon>
        <taxon>Cytophagales</taxon>
        <taxon>Spirosomataceae</taxon>
        <taxon>Persicitalea</taxon>
    </lineage>
</organism>
<sequence length="221" mass="25045">MSEFTNNPIGPIGPERIGDNPQIKLLKKNARQRSLLENFETESSYDDLEKIMGSVTADTLLDADPKIDHLQGKYERFWLDRNRHLVHKDILVIRPNGKVVIKSLKKIYHGEAHYLLNSLLQLTISTQNDELPIALTILAYVGRHEIGDIECLHALSLSSGPDFGPTIENEILIPILDNDGLLLPQVIENESLESLKLTHRYPELYPTLQRKITSAPAKVIW</sequence>
<evidence type="ECO:0000313" key="2">
    <source>
        <dbReference type="Proteomes" id="UP000598271"/>
    </source>
</evidence>
<name>A0A8J3D6Z3_9BACT</name>
<gene>
    <name evidence="1" type="ORF">GCM10007390_11480</name>
</gene>
<protein>
    <submittedName>
        <fullName evidence="1">Uncharacterized protein</fullName>
    </submittedName>
</protein>
<comment type="caution">
    <text evidence="1">The sequence shown here is derived from an EMBL/GenBank/DDBJ whole genome shotgun (WGS) entry which is preliminary data.</text>
</comment>
<dbReference type="EMBL" id="BMXF01000001">
    <property type="protein sequence ID" value="GHB59519.1"/>
    <property type="molecule type" value="Genomic_DNA"/>
</dbReference>
<proteinExistence type="predicted"/>
<accession>A0A8J3D6Z3</accession>
<dbReference type="AlphaFoldDB" id="A0A8J3D6Z3"/>
<dbReference type="Proteomes" id="UP000598271">
    <property type="component" value="Unassembled WGS sequence"/>
</dbReference>